<comment type="caution">
    <text evidence="2">The sequence shown here is derived from an EMBL/GenBank/DDBJ whole genome shotgun (WGS) entry which is preliminary data.</text>
</comment>
<dbReference type="Proteomes" id="UP000494165">
    <property type="component" value="Unassembled WGS sequence"/>
</dbReference>
<dbReference type="EMBL" id="CADEPI010000229">
    <property type="protein sequence ID" value="CAB3381270.1"/>
    <property type="molecule type" value="Genomic_DNA"/>
</dbReference>
<feature type="compositionally biased region" description="Basic and acidic residues" evidence="1">
    <location>
        <begin position="156"/>
        <end position="169"/>
    </location>
</feature>
<proteinExistence type="predicted"/>
<sequence length="169" mass="18922">MDASTISTVSLDSIEFIIDPSLDMSDRTSLYLSSHEDNDADERISESDMSVDARDAPSVLMDANALFNIPEPLDISVRISLWLNDHDDADAQRPSESEALVEVRDHSSSGYYSDTNSLFDTSDHTSWYLSSHDSDDADETTMSEEPMRQSASSFCSEDRPAKRRRTEEP</sequence>
<reference evidence="2 3" key="1">
    <citation type="submission" date="2020-04" db="EMBL/GenBank/DDBJ databases">
        <authorList>
            <person name="Alioto T."/>
            <person name="Alioto T."/>
            <person name="Gomez Garrido J."/>
        </authorList>
    </citation>
    <scope>NUCLEOTIDE SEQUENCE [LARGE SCALE GENOMIC DNA]</scope>
</reference>
<name>A0A8S1DJR9_9INSE</name>
<organism evidence="2 3">
    <name type="scientific">Cloeon dipterum</name>
    <dbReference type="NCBI Taxonomy" id="197152"/>
    <lineage>
        <taxon>Eukaryota</taxon>
        <taxon>Metazoa</taxon>
        <taxon>Ecdysozoa</taxon>
        <taxon>Arthropoda</taxon>
        <taxon>Hexapoda</taxon>
        <taxon>Insecta</taxon>
        <taxon>Pterygota</taxon>
        <taxon>Palaeoptera</taxon>
        <taxon>Ephemeroptera</taxon>
        <taxon>Pisciforma</taxon>
        <taxon>Baetidae</taxon>
        <taxon>Cloeon</taxon>
    </lineage>
</organism>
<protein>
    <submittedName>
        <fullName evidence="2">Uncharacterized protein</fullName>
    </submittedName>
</protein>
<gene>
    <name evidence="2" type="ORF">CLODIP_2_CD02708</name>
</gene>
<feature type="region of interest" description="Disordered" evidence="1">
    <location>
        <begin position="88"/>
        <end position="107"/>
    </location>
</feature>
<evidence type="ECO:0000313" key="2">
    <source>
        <dbReference type="EMBL" id="CAB3381270.1"/>
    </source>
</evidence>
<evidence type="ECO:0000313" key="3">
    <source>
        <dbReference type="Proteomes" id="UP000494165"/>
    </source>
</evidence>
<feature type="region of interest" description="Disordered" evidence="1">
    <location>
        <begin position="123"/>
        <end position="169"/>
    </location>
</feature>
<evidence type="ECO:0000256" key="1">
    <source>
        <dbReference type="SAM" id="MobiDB-lite"/>
    </source>
</evidence>
<keyword evidence="3" id="KW-1185">Reference proteome</keyword>
<dbReference type="AlphaFoldDB" id="A0A8S1DJR9"/>
<accession>A0A8S1DJR9</accession>